<comment type="similarity">
    <text evidence="1">Belongs to the peptidase C69 family. Secernin subfamily.</text>
</comment>
<dbReference type="GO" id="GO:0006508">
    <property type="term" value="P:proteolysis"/>
    <property type="evidence" value="ECO:0007669"/>
    <property type="project" value="InterPro"/>
</dbReference>
<dbReference type="GO" id="GO:0016805">
    <property type="term" value="F:dipeptidase activity"/>
    <property type="evidence" value="ECO:0007669"/>
    <property type="project" value="InterPro"/>
</dbReference>
<evidence type="ECO:0000313" key="5">
    <source>
        <dbReference type="Proteomes" id="UP000541610"/>
    </source>
</evidence>
<keyword evidence="2" id="KW-0472">Membrane</keyword>
<name>A0A7J6NDR7_PEROL</name>
<dbReference type="GO" id="GO:0070004">
    <property type="term" value="F:cysteine-type exopeptidase activity"/>
    <property type="evidence" value="ECO:0007669"/>
    <property type="project" value="InterPro"/>
</dbReference>
<feature type="signal peptide" evidence="3">
    <location>
        <begin position="1"/>
        <end position="23"/>
    </location>
</feature>
<keyword evidence="2" id="KW-0812">Transmembrane</keyword>
<dbReference type="Pfam" id="PF03577">
    <property type="entry name" value="Peptidase_C69"/>
    <property type="match status" value="1"/>
</dbReference>
<accession>A0A7J6NDR7</accession>
<protein>
    <recommendedName>
        <fullName evidence="6">Dipeptidase</fullName>
    </recommendedName>
</protein>
<sequence length="624" mass="68597">MRFSSTTAALAAVLAVPASVTWACTTVAVSKEASSTGVAMLAHSADCFICDSRVALVPARDHQEGEEHEVFGINQPYPRAYNRRAAIYLPPAGENFTEPSARIPEVPRTYGMWESNYPLMNEEGLTVGESSTSSKVPGGFGVDLADPKTGEYGEAKFSIKELIRVGLERCTTAECAIREMGATAEKYGFYPESVGAGESLTVADTKGSAWVFDISHDSTGESAIWAAQRVPAGHVAAIANQYTIKEIKEDEPDNYMFSPNVKSEALKLGLWDGKSPFSFVGAYGVNTVKPSYTSIRLWAIFNLVAPNSGLEFNIDPFELPFSVPAEKSITREDLMNIFRTNYEDTPFDMTKGILAGVYHNPYRIEGGDGLTQVPGEFARGISIPRTTYSMLGYPDPANPVVFYGTDQPSSSVFVPFLAKTLKEASANDLEGSKKLYSSYYQLGNRADFTTARDSAWWAFDFVSNWMNMNYQNMSEQYVKPAIAEWQPKMIAAADAATTTEAMDAQSSVVKAWWDLSDKLVVRYNDGYYSFPESDPEKVFYMGYPADYLAQIGFNKDYIYPKYVQAAGTPLHADTMVERVGMSYWSVAVAVVVALLVGVFAGRVSTKKQRSVVSDTQKRLLASEH</sequence>
<reference evidence="4 5" key="1">
    <citation type="submission" date="2020-04" db="EMBL/GenBank/DDBJ databases">
        <title>Perkinsus olseni comparative genomics.</title>
        <authorList>
            <person name="Bogema D.R."/>
        </authorList>
    </citation>
    <scope>NUCLEOTIDE SEQUENCE [LARGE SCALE GENOMIC DNA]</scope>
    <source>
        <strain evidence="4">00978-12</strain>
    </source>
</reference>
<comment type="caution">
    <text evidence="4">The sequence shown here is derived from an EMBL/GenBank/DDBJ whole genome shotgun (WGS) entry which is preliminary data.</text>
</comment>
<evidence type="ECO:0000313" key="4">
    <source>
        <dbReference type="EMBL" id="KAF4681949.1"/>
    </source>
</evidence>
<organism evidence="4 5">
    <name type="scientific">Perkinsus olseni</name>
    <name type="common">Perkinsus atlanticus</name>
    <dbReference type="NCBI Taxonomy" id="32597"/>
    <lineage>
        <taxon>Eukaryota</taxon>
        <taxon>Sar</taxon>
        <taxon>Alveolata</taxon>
        <taxon>Perkinsozoa</taxon>
        <taxon>Perkinsea</taxon>
        <taxon>Perkinsida</taxon>
        <taxon>Perkinsidae</taxon>
        <taxon>Perkinsus</taxon>
    </lineage>
</organism>
<evidence type="ECO:0000256" key="1">
    <source>
        <dbReference type="ARBA" id="ARBA00005705"/>
    </source>
</evidence>
<gene>
    <name evidence="4" type="ORF">FOZ60_011340</name>
</gene>
<feature type="transmembrane region" description="Helical" evidence="2">
    <location>
        <begin position="581"/>
        <end position="600"/>
    </location>
</feature>
<proteinExistence type="inferred from homology"/>
<dbReference type="PANTHER" id="PTHR12994">
    <property type="entry name" value="SECERNIN"/>
    <property type="match status" value="1"/>
</dbReference>
<evidence type="ECO:0000256" key="3">
    <source>
        <dbReference type="SAM" id="SignalP"/>
    </source>
</evidence>
<dbReference type="PANTHER" id="PTHR12994:SF17">
    <property type="entry name" value="LD30995P"/>
    <property type="match status" value="1"/>
</dbReference>
<dbReference type="AlphaFoldDB" id="A0A7J6NDR7"/>
<dbReference type="EMBL" id="JABANP010000472">
    <property type="protein sequence ID" value="KAF4681949.1"/>
    <property type="molecule type" value="Genomic_DNA"/>
</dbReference>
<keyword evidence="3" id="KW-0732">Signal</keyword>
<evidence type="ECO:0000256" key="2">
    <source>
        <dbReference type="SAM" id="Phobius"/>
    </source>
</evidence>
<dbReference type="Proteomes" id="UP000541610">
    <property type="component" value="Unassembled WGS sequence"/>
</dbReference>
<feature type="chain" id="PRO_5029652392" description="Dipeptidase" evidence="3">
    <location>
        <begin position="24"/>
        <end position="624"/>
    </location>
</feature>
<dbReference type="OrthoDB" id="5175656at2759"/>
<keyword evidence="2" id="KW-1133">Transmembrane helix</keyword>
<dbReference type="InterPro" id="IPR005322">
    <property type="entry name" value="Peptidase_C69"/>
</dbReference>
<evidence type="ECO:0008006" key="6">
    <source>
        <dbReference type="Google" id="ProtNLM"/>
    </source>
</evidence>